<dbReference type="InterPro" id="IPR050553">
    <property type="entry name" value="Thioredoxin_ResA/DsbE_sf"/>
</dbReference>
<feature type="domain" description="Alkyl hydroperoxide reductase subunit C/ Thiol specific antioxidant" evidence="3">
    <location>
        <begin position="647"/>
        <end position="751"/>
    </location>
</feature>
<sequence length="778" mass="88678">MINAMKIKLLLAFLFISSIAGAQTLELKAGQKFSYEGLNKSNLKNPKYRSSNYQYWKTNFEVIAHNNGIYTIKASPELFLTQWSDKILDSTVPFAEQPEEFSAIANKVISNSSYELMVDKNGNITAIHGVAKIKEAILAKLKELRTPEPNQKHQKVADMIVTDERFKMLSAFFKYPGKNLDTTFRTNLTDQTTSHQLKKEATIGNSSRLISSYTLDSATNTISATGAAINSSYTMNRFNLVSTDSKTKLAVLPLMYEAKITLNYKDYYTPINKAIRTIHDLADLFNKEKGSQTIEAEIMKRLSALDKGFAKDDYQYLGAKLGVLTYVGDGYEEILAKVPYEFLPDENDVENKMADDLERGDLSNVKKAVELCFTKFKGEDYYPMNMENASTSIHDQFGGLVYRMKDRDSLKMALNIIEQIEELKVPIATALFKGMKTYVQARLATDQNELTKIADIHFNSVFDKAGRYRILIYDELMKKNVPDSILLAYIDYTIDLSKKKIEMINSGSIENISPFTFQYSISPNKIVYKKNLADAYYRKSKFNKDTEAAYLQMAADYLPTQQDIVDNQFGLTAEYKFTPFIAYTDLYLASGGSSGLNDDAKLQKYVDMVIMEPERYPILKEKYFKTYPDGDFKAFFSAALKAKLPLVPQFSLSERSGMVVANKDQQNKFVFVDFWGTWCGSCVAEIDKIDAIHLKNPNPEKLIVTTIACFDKKKNVDDFMEKTKYTYQVLMSDGKVENDFKIRGYPTKLLLLPNGVYLTISYYSDYNDILNKYLKWEI</sequence>
<dbReference type="GO" id="GO:0016209">
    <property type="term" value="F:antioxidant activity"/>
    <property type="evidence" value="ECO:0007669"/>
    <property type="project" value="InterPro"/>
</dbReference>
<dbReference type="Proteomes" id="UP000295620">
    <property type="component" value="Unassembled WGS sequence"/>
</dbReference>
<evidence type="ECO:0000313" key="5">
    <source>
        <dbReference type="Proteomes" id="UP000295620"/>
    </source>
</evidence>
<dbReference type="InterPro" id="IPR036249">
    <property type="entry name" value="Thioredoxin-like_sf"/>
</dbReference>
<dbReference type="OrthoDB" id="6399635at2"/>
<dbReference type="GO" id="GO:0016853">
    <property type="term" value="F:isomerase activity"/>
    <property type="evidence" value="ECO:0007669"/>
    <property type="project" value="UniProtKB-KW"/>
</dbReference>
<keyword evidence="4" id="KW-0413">Isomerase</keyword>
<evidence type="ECO:0000256" key="1">
    <source>
        <dbReference type="ARBA" id="ARBA00023284"/>
    </source>
</evidence>
<dbReference type="GO" id="GO:0016491">
    <property type="term" value="F:oxidoreductase activity"/>
    <property type="evidence" value="ECO:0007669"/>
    <property type="project" value="InterPro"/>
</dbReference>
<evidence type="ECO:0000259" key="3">
    <source>
        <dbReference type="Pfam" id="PF00578"/>
    </source>
</evidence>
<dbReference type="CDD" id="cd02966">
    <property type="entry name" value="TlpA_like_family"/>
    <property type="match status" value="1"/>
</dbReference>
<reference evidence="4 5" key="1">
    <citation type="submission" date="2019-03" db="EMBL/GenBank/DDBJ databases">
        <title>Genomic Encyclopedia of Archaeal and Bacterial Type Strains, Phase II (KMG-II): from individual species to whole genera.</title>
        <authorList>
            <person name="Goeker M."/>
        </authorList>
    </citation>
    <scope>NUCLEOTIDE SEQUENCE [LARGE SCALE GENOMIC DNA]</scope>
    <source>
        <strain evidence="4 5">DSM 19035</strain>
    </source>
</reference>
<feature type="signal peptide" evidence="2">
    <location>
        <begin position="1"/>
        <end position="22"/>
    </location>
</feature>
<organism evidence="4 5">
    <name type="scientific">Pedobacter metabolipauper</name>
    <dbReference type="NCBI Taxonomy" id="425513"/>
    <lineage>
        <taxon>Bacteria</taxon>
        <taxon>Pseudomonadati</taxon>
        <taxon>Bacteroidota</taxon>
        <taxon>Sphingobacteriia</taxon>
        <taxon>Sphingobacteriales</taxon>
        <taxon>Sphingobacteriaceae</taxon>
        <taxon>Pedobacter</taxon>
    </lineage>
</organism>
<accession>A0A4R6SR93</accession>
<dbReference type="PANTHER" id="PTHR42852">
    <property type="entry name" value="THIOL:DISULFIDE INTERCHANGE PROTEIN DSBE"/>
    <property type="match status" value="1"/>
</dbReference>
<evidence type="ECO:0000313" key="4">
    <source>
        <dbReference type="EMBL" id="TDQ06622.1"/>
    </source>
</evidence>
<comment type="caution">
    <text evidence="4">The sequence shown here is derived from an EMBL/GenBank/DDBJ whole genome shotgun (WGS) entry which is preliminary data.</text>
</comment>
<dbReference type="Pfam" id="PF00578">
    <property type="entry name" value="AhpC-TSA"/>
    <property type="match status" value="1"/>
</dbReference>
<dbReference type="InterPro" id="IPR000866">
    <property type="entry name" value="AhpC/TSA"/>
</dbReference>
<keyword evidence="1" id="KW-0676">Redox-active center</keyword>
<gene>
    <name evidence="4" type="ORF">ATK78_4281</name>
</gene>
<keyword evidence="2" id="KW-0732">Signal</keyword>
<dbReference type="PANTHER" id="PTHR42852:SF13">
    <property type="entry name" value="PROTEIN DIPZ"/>
    <property type="match status" value="1"/>
</dbReference>
<dbReference type="AlphaFoldDB" id="A0A4R6SR93"/>
<dbReference type="Gene3D" id="3.40.30.10">
    <property type="entry name" value="Glutaredoxin"/>
    <property type="match status" value="1"/>
</dbReference>
<proteinExistence type="predicted"/>
<keyword evidence="5" id="KW-1185">Reference proteome</keyword>
<name>A0A4R6SR93_9SPHI</name>
<dbReference type="SUPFAM" id="SSF52833">
    <property type="entry name" value="Thioredoxin-like"/>
    <property type="match status" value="1"/>
</dbReference>
<feature type="chain" id="PRO_5020812977" evidence="2">
    <location>
        <begin position="23"/>
        <end position="778"/>
    </location>
</feature>
<dbReference type="EMBL" id="SNYC01000008">
    <property type="protein sequence ID" value="TDQ06622.1"/>
    <property type="molecule type" value="Genomic_DNA"/>
</dbReference>
<dbReference type="InterPro" id="IPR017937">
    <property type="entry name" value="Thioredoxin_CS"/>
</dbReference>
<evidence type="ECO:0000256" key="2">
    <source>
        <dbReference type="SAM" id="SignalP"/>
    </source>
</evidence>
<dbReference type="PROSITE" id="PS00194">
    <property type="entry name" value="THIOREDOXIN_1"/>
    <property type="match status" value="1"/>
</dbReference>
<protein>
    <submittedName>
        <fullName evidence="4">Thiol-disulfide isomerase/thioredoxin</fullName>
    </submittedName>
</protein>